<protein>
    <submittedName>
        <fullName evidence="1">Uncharacterized protein</fullName>
    </submittedName>
</protein>
<dbReference type="EMBL" id="JAWDJW010007542">
    <property type="protein sequence ID" value="KAK3061959.1"/>
    <property type="molecule type" value="Genomic_DNA"/>
</dbReference>
<accession>A0ACC3D4Y1</accession>
<comment type="caution">
    <text evidence="1">The sequence shown here is derived from an EMBL/GenBank/DDBJ whole genome shotgun (WGS) entry which is preliminary data.</text>
</comment>
<proteinExistence type="predicted"/>
<keyword evidence="2" id="KW-1185">Reference proteome</keyword>
<evidence type="ECO:0000313" key="2">
    <source>
        <dbReference type="Proteomes" id="UP001186974"/>
    </source>
</evidence>
<dbReference type="Proteomes" id="UP001186974">
    <property type="component" value="Unassembled WGS sequence"/>
</dbReference>
<evidence type="ECO:0000313" key="1">
    <source>
        <dbReference type="EMBL" id="KAK3061959.1"/>
    </source>
</evidence>
<organism evidence="1 2">
    <name type="scientific">Coniosporium uncinatum</name>
    <dbReference type="NCBI Taxonomy" id="93489"/>
    <lineage>
        <taxon>Eukaryota</taxon>
        <taxon>Fungi</taxon>
        <taxon>Dikarya</taxon>
        <taxon>Ascomycota</taxon>
        <taxon>Pezizomycotina</taxon>
        <taxon>Dothideomycetes</taxon>
        <taxon>Dothideomycetes incertae sedis</taxon>
        <taxon>Coniosporium</taxon>
    </lineage>
</organism>
<reference evidence="1" key="1">
    <citation type="submission" date="2024-09" db="EMBL/GenBank/DDBJ databases">
        <title>Black Yeasts Isolated from many extreme environments.</title>
        <authorList>
            <person name="Coleine C."/>
            <person name="Stajich J.E."/>
            <person name="Selbmann L."/>
        </authorList>
    </citation>
    <scope>NUCLEOTIDE SEQUENCE</scope>
    <source>
        <strain evidence="1">CCFEE 5737</strain>
    </source>
</reference>
<sequence>MISKTAVVFASLLAVASACDQHTNYLTGSHLGKRQRTIPQDRDHDWAYEASYNWHTLNDSYSLCQEGTQQSPIPLRLDQGLSLQHQPSFSGYPNASVEGVRPRSSCSSQAYIDKPFQNFYNWGYGPAFTLAHAPGVWNTLPSMRFDNLTVYLRGWHIHAPADHSVQQDRSKAEMHFVHCDEFGIDKAVVAMRIDPGNAPSPFFSQLPPMIGFNELDVENTTRMDPGLALASVGWFNEFWTYKGSLTSPPCREGIRSVYPLRFLLTFLQRASFLVFSYEKCFTDKA</sequence>
<name>A0ACC3D4Y1_9PEZI</name>
<gene>
    <name evidence="1" type="ORF">LTS18_005101</name>
</gene>